<evidence type="ECO:0000259" key="8">
    <source>
        <dbReference type="PROSITE" id="PS51805"/>
    </source>
</evidence>
<dbReference type="Pfam" id="PF13832">
    <property type="entry name" value="zf-HC5HC2H_2"/>
    <property type="match status" value="1"/>
</dbReference>
<dbReference type="GO" id="GO:0008270">
    <property type="term" value="F:zinc ion binding"/>
    <property type="evidence" value="ECO:0007669"/>
    <property type="project" value="UniProtKB-KW"/>
</dbReference>
<evidence type="ECO:0000313" key="10">
    <source>
        <dbReference type="Proteomes" id="UP000239649"/>
    </source>
</evidence>
<feature type="compositionally biased region" description="Pro residues" evidence="6">
    <location>
        <begin position="1169"/>
        <end position="1180"/>
    </location>
</feature>
<gene>
    <name evidence="9" type="ORF">C2E20_5604</name>
</gene>
<comment type="caution">
    <text evidence="9">The sequence shown here is derived from an EMBL/GenBank/DDBJ whole genome shotgun (WGS) entry which is preliminary data.</text>
</comment>
<feature type="compositionally biased region" description="Gly residues" evidence="6">
    <location>
        <begin position="182"/>
        <end position="192"/>
    </location>
</feature>
<dbReference type="Gene3D" id="3.30.40.10">
    <property type="entry name" value="Zinc/RING finger domain, C3HC4 (zinc finger)"/>
    <property type="match status" value="2"/>
</dbReference>
<feature type="region of interest" description="Disordered" evidence="6">
    <location>
        <begin position="178"/>
        <end position="216"/>
    </location>
</feature>
<evidence type="ECO:0000256" key="4">
    <source>
        <dbReference type="PROSITE-ProRule" id="PRU00146"/>
    </source>
</evidence>
<organism evidence="9 10">
    <name type="scientific">Micractinium conductrix</name>
    <dbReference type="NCBI Taxonomy" id="554055"/>
    <lineage>
        <taxon>Eukaryota</taxon>
        <taxon>Viridiplantae</taxon>
        <taxon>Chlorophyta</taxon>
        <taxon>core chlorophytes</taxon>
        <taxon>Trebouxiophyceae</taxon>
        <taxon>Chlorellales</taxon>
        <taxon>Chlorellaceae</taxon>
        <taxon>Chlorella clade</taxon>
        <taxon>Micractinium</taxon>
    </lineage>
</organism>
<feature type="coiled-coil region" evidence="5">
    <location>
        <begin position="1237"/>
        <end position="1302"/>
    </location>
</feature>
<feature type="region of interest" description="Disordered" evidence="6">
    <location>
        <begin position="68"/>
        <end position="99"/>
    </location>
</feature>
<feature type="domain" description="PHD-type" evidence="8">
    <location>
        <begin position="890"/>
        <end position="1011"/>
    </location>
</feature>
<dbReference type="EMBL" id="LHPF02000016">
    <property type="protein sequence ID" value="PSC71102.1"/>
    <property type="molecule type" value="Genomic_DNA"/>
</dbReference>
<evidence type="ECO:0000256" key="6">
    <source>
        <dbReference type="SAM" id="MobiDB-lite"/>
    </source>
</evidence>
<feature type="region of interest" description="Disordered" evidence="6">
    <location>
        <begin position="1454"/>
        <end position="1517"/>
    </location>
</feature>
<dbReference type="InterPro" id="IPR019786">
    <property type="entry name" value="Zinc_finger_PHD-type_CS"/>
</dbReference>
<dbReference type="GO" id="GO:0006357">
    <property type="term" value="P:regulation of transcription by RNA polymerase II"/>
    <property type="evidence" value="ECO:0007669"/>
    <property type="project" value="TreeGrafter"/>
</dbReference>
<dbReference type="SMART" id="SM00249">
    <property type="entry name" value="PHD"/>
    <property type="match status" value="2"/>
</dbReference>
<feature type="region of interest" description="Disordered" evidence="6">
    <location>
        <begin position="1397"/>
        <end position="1426"/>
    </location>
</feature>
<feature type="region of interest" description="Disordered" evidence="6">
    <location>
        <begin position="1169"/>
        <end position="1196"/>
    </location>
</feature>
<dbReference type="CDD" id="cd15571">
    <property type="entry name" value="ePHD"/>
    <property type="match status" value="1"/>
</dbReference>
<evidence type="ECO:0000313" key="9">
    <source>
        <dbReference type="EMBL" id="PSC71102.1"/>
    </source>
</evidence>
<dbReference type="SUPFAM" id="SSF57903">
    <property type="entry name" value="FYVE/PHD zinc finger"/>
    <property type="match status" value="1"/>
</dbReference>
<proteinExistence type="predicted"/>
<feature type="region of interest" description="Disordered" evidence="6">
    <location>
        <begin position="1588"/>
        <end position="1620"/>
    </location>
</feature>
<dbReference type="PANTHER" id="PTHR13793">
    <property type="entry name" value="PHD FINGER PROTEINS"/>
    <property type="match status" value="1"/>
</dbReference>
<feature type="compositionally biased region" description="Gly residues" evidence="6">
    <location>
        <begin position="1599"/>
        <end position="1608"/>
    </location>
</feature>
<evidence type="ECO:0000259" key="7">
    <source>
        <dbReference type="PROSITE" id="PS50016"/>
    </source>
</evidence>
<feature type="compositionally biased region" description="Polar residues" evidence="6">
    <location>
        <begin position="1464"/>
        <end position="1474"/>
    </location>
</feature>
<name>A0A2P6VAH8_9CHLO</name>
<feature type="region of interest" description="Disordered" evidence="6">
    <location>
        <begin position="514"/>
        <end position="577"/>
    </location>
</feature>
<feature type="compositionally biased region" description="Basic residues" evidence="6">
    <location>
        <begin position="71"/>
        <end position="81"/>
    </location>
</feature>
<dbReference type="Proteomes" id="UP000239649">
    <property type="component" value="Unassembled WGS sequence"/>
</dbReference>
<feature type="coiled-coil region" evidence="5">
    <location>
        <begin position="693"/>
        <end position="726"/>
    </location>
</feature>
<keyword evidence="2 4" id="KW-0863">Zinc-finger</keyword>
<dbReference type="Pfam" id="PF13831">
    <property type="entry name" value="PHD_2"/>
    <property type="match status" value="1"/>
</dbReference>
<keyword evidence="10" id="KW-1185">Reference proteome</keyword>
<dbReference type="InterPro" id="IPR050701">
    <property type="entry name" value="Histone_Mod_Regulator"/>
</dbReference>
<protein>
    <submittedName>
        <fullName evidence="9">Peregrin isoform X2</fullName>
    </submittedName>
</protein>
<accession>A0A2P6VAH8</accession>
<dbReference type="OrthoDB" id="515286at2759"/>
<keyword evidence="5" id="KW-0175">Coiled coil</keyword>
<dbReference type="InterPro" id="IPR019787">
    <property type="entry name" value="Znf_PHD-finger"/>
</dbReference>
<evidence type="ECO:0000256" key="2">
    <source>
        <dbReference type="ARBA" id="ARBA00022771"/>
    </source>
</evidence>
<dbReference type="InterPro" id="IPR034732">
    <property type="entry name" value="EPHD"/>
</dbReference>
<dbReference type="PROSITE" id="PS51805">
    <property type="entry name" value="EPHD"/>
    <property type="match status" value="1"/>
</dbReference>
<feature type="compositionally biased region" description="Low complexity" evidence="6">
    <location>
        <begin position="514"/>
        <end position="557"/>
    </location>
</feature>
<dbReference type="PROSITE" id="PS01359">
    <property type="entry name" value="ZF_PHD_1"/>
    <property type="match status" value="1"/>
</dbReference>
<keyword evidence="1" id="KW-0479">Metal-binding</keyword>
<feature type="domain" description="PHD-type" evidence="7">
    <location>
        <begin position="804"/>
        <end position="854"/>
    </location>
</feature>
<dbReference type="STRING" id="554055.A0A2P6VAH8"/>
<reference evidence="9 10" key="1">
    <citation type="journal article" date="2018" name="Plant J.">
        <title>Genome sequences of Chlorella sorokiniana UTEX 1602 and Micractinium conductrix SAG 241.80: implications to maltose excretion by a green alga.</title>
        <authorList>
            <person name="Arriola M.B."/>
            <person name="Velmurugan N."/>
            <person name="Zhang Y."/>
            <person name="Plunkett M.H."/>
            <person name="Hondzo H."/>
            <person name="Barney B.M."/>
        </authorList>
    </citation>
    <scope>NUCLEOTIDE SEQUENCE [LARGE SCALE GENOMIC DNA]</scope>
    <source>
        <strain evidence="9 10">SAG 241.80</strain>
    </source>
</reference>
<dbReference type="InterPro" id="IPR001965">
    <property type="entry name" value="Znf_PHD"/>
</dbReference>
<dbReference type="InterPro" id="IPR013083">
    <property type="entry name" value="Znf_RING/FYVE/PHD"/>
</dbReference>
<dbReference type="InterPro" id="IPR011011">
    <property type="entry name" value="Znf_FYVE_PHD"/>
</dbReference>
<evidence type="ECO:0000256" key="1">
    <source>
        <dbReference type="ARBA" id="ARBA00022723"/>
    </source>
</evidence>
<keyword evidence="3" id="KW-0862">Zinc</keyword>
<feature type="compositionally biased region" description="Gly residues" evidence="6">
    <location>
        <begin position="558"/>
        <end position="568"/>
    </location>
</feature>
<evidence type="ECO:0000256" key="3">
    <source>
        <dbReference type="ARBA" id="ARBA00022833"/>
    </source>
</evidence>
<evidence type="ECO:0000256" key="5">
    <source>
        <dbReference type="SAM" id="Coils"/>
    </source>
</evidence>
<feature type="compositionally biased region" description="Low complexity" evidence="6">
    <location>
        <begin position="1181"/>
        <end position="1196"/>
    </location>
</feature>
<sequence length="1620" mass="168899">MSGPANGWAPAWPAGEHSSFEAALAAGGEVRSAAIGAGPSLPRKDLSRLYPSTMQDAVAVVHARLEENKKKAAASKQKSKSKSGAEQPTSDSHFPGARPGAGDPSAFWLYIEDYFRDFTQDDLRMLLPLIRDPRDDAAFRVPPCGRRVEDEQQARKQAAAKAAVEAAKAAAAAVAASEWEGGRGGSAAGGHDGSPDAERRSSRLVSRHSREEEQRRQLELEAQALAAASAAEQAEAAAAVAAARAMAEVPTTASGAAAKQLLDVLPEQRLALLLDQLHVLQQATGRAALDASDDPAAAAALARLAGAASSNGSTSELDSEARQHLTAWLRGKLAELAGQLGCAHSALPPWAGRTPPGREAAAAAAEGDDAAAGSKKAATAAAAQQQQQQGTLAVRADHPAAQVPFAAYTHPYTELMLAQRVPPHVVAMGTELPAPEALPGLPRQATMAPGEMNAAAAAAGGACEGGDAAAAGEVATPGASLMAAAATPGPLGLLSEVPSVANLSSLCEAPQAGAADDDAAAPGPADTADAAALASPAGGAPLDGAAAPDADGTPADGGAVGEGGGAPGSGAAAGRTGGRARAVSDYALLAGKKSSTRTAPPKKAVRATARQEAELAAQHPVAHAVAAMVAAAEPERSAGEQWAITVAPLINPPLMAAAPEDEVLAELLALQNELMAQAAANRARLLPALQGVLGELETRAATAERRAAEEEEVKAWIMKMREIKRQQHRQIREQAHAEAMAAKKQTIMASPRPVLGRARGSHATLDTAAAAASGDEREGSPQLEFALRPDELYDVLAQRDPDQEAFCAVCGDGTSEPPNQIVFCERCDVAVHQNCYGIAVVPEGEWLCEPCKQYEEVMKAQGMPQGELRPVAWQQANPDTRRPLEGGGRSVKCALCPIKYGAFKRAEDGHRWVHSACALWLPEPYLSFRELPSGARQEFVGGVDKVKGVGTRCAICGLADGAVMSCQQPGGCATAFHVLCARNIGLYLTIRPDPSRKTGQVQYRGYCALHSAAQQARDEKVWQERMERAAAVQQKESKVKQAKQAERDRALLAQHEAERKSMAVLRVNIEQCRLIADIIQRRERKKKQLLVLQQQQWPALQADPVHGLEILEKGRRLQAERAEQHAAAAASVAGLGPGLAPAASTAAAQLGAEAAPVLPAFNFQLPPAGLPPLIIPPPPGGAAQQAQQQQQQQQLAGLPALQAGEVSAASLFAQQQQMLAAMPLPQAMPAAPPAFALDMFEQQAQQQHSQQQQAQQQQAQQQQQQQQQARQQQAQQQAAAQAAAAQQQAQQQQLTMQAQQQQLAMHAQQQQFFLMQQQQQQQARQRAQGGVPHLGPFPGIPLGMQPQQLLMHPQQPELPATAAGMLVNAGGNAAAAQVPADVAAAMFSAPSAAMLPQMPLPMGLPGGPAQQQQQQQRQQQQQQRLMVPLQQQGQAFLPVDPAVAAMWQPQPQVPLPAMPLPQHLTVQTGNNTAGTPRGGTPQPESAGGSGRPKRAAAAAAAQPSSHKRRRGGSEEAAPALAAAAAAAAAAGGADSSLAAGRRQRTASAKVRENLLQRERQMTAEEAEALNARLPGSLRYLPVPEVEATLGSPTVIRGRGSAGASGGSGSQRQGKPRGASR</sequence>
<dbReference type="PANTHER" id="PTHR13793:SF107">
    <property type="entry name" value="BROMODOMAIN-CONTAINING PROTEIN HOMOLOG"/>
    <property type="match status" value="1"/>
</dbReference>
<dbReference type="CDD" id="cd15492">
    <property type="entry name" value="PHD_BRPF_JADE_like"/>
    <property type="match status" value="1"/>
</dbReference>
<dbReference type="PROSITE" id="PS50016">
    <property type="entry name" value="ZF_PHD_2"/>
    <property type="match status" value="1"/>
</dbReference>